<dbReference type="RefSeq" id="WP_213589850.1">
    <property type="nucleotide sequence ID" value="NZ_BOSM01000002.1"/>
</dbReference>
<feature type="transmembrane region" description="Helical" evidence="7">
    <location>
        <begin position="140"/>
        <end position="161"/>
    </location>
</feature>
<comment type="similarity">
    <text evidence="7">Belongs to the binding-protein-dependent transport system permease family.</text>
</comment>
<dbReference type="PROSITE" id="PS50928">
    <property type="entry name" value="ABC_TM1"/>
    <property type="match status" value="1"/>
</dbReference>
<feature type="domain" description="ABC transmembrane type-1" evidence="8">
    <location>
        <begin position="71"/>
        <end position="260"/>
    </location>
</feature>
<evidence type="ECO:0000313" key="10">
    <source>
        <dbReference type="Proteomes" id="UP000681290"/>
    </source>
</evidence>
<dbReference type="Proteomes" id="UP000681290">
    <property type="component" value="Unassembled WGS sequence"/>
</dbReference>
<evidence type="ECO:0000256" key="7">
    <source>
        <dbReference type="RuleBase" id="RU363032"/>
    </source>
</evidence>
<organism evidence="9 10">
    <name type="scientific">Paenibacillus woosongensis</name>
    <dbReference type="NCBI Taxonomy" id="307580"/>
    <lineage>
        <taxon>Bacteria</taxon>
        <taxon>Bacillati</taxon>
        <taxon>Bacillota</taxon>
        <taxon>Bacilli</taxon>
        <taxon>Bacillales</taxon>
        <taxon>Paenibacillaceae</taxon>
        <taxon>Paenibacillus</taxon>
    </lineage>
</organism>
<dbReference type="EMBL" id="BOSM01000002">
    <property type="protein sequence ID" value="GIP57541.1"/>
    <property type="molecule type" value="Genomic_DNA"/>
</dbReference>
<sequence>MRKSGKIIAELFAILLTVILFIIPFYFILINSFKNSREASKMNLQWPNAFQILENYREVIQAQDYMLIRAFFNSAFITVASIIILVFVCAMAGFIMQRRKSKPLTIVHFLFLAGLMIPPAVVPTIWVLNGIGMFKTMTGLILIEVAINIPFAIILYSGFVATIPREIDEAALVDGAGSLNFFFRMILPLLKPVTSTIIVLTSVNVFNDFVNPLYFLPGAENATAQLTLYNFMSLYNTSYNLLFADVVLLTVPPLILFLIFNKRIVAGMTAGAVKG</sequence>
<comment type="subcellular location">
    <subcellularLocation>
        <location evidence="1 7">Cell membrane</location>
        <topology evidence="1 7">Multi-pass membrane protein</topology>
    </subcellularLocation>
</comment>
<comment type="caution">
    <text evidence="9">The sequence shown here is derived from an EMBL/GenBank/DDBJ whole genome shotgun (WGS) entry which is preliminary data.</text>
</comment>
<feature type="transmembrane region" description="Helical" evidence="7">
    <location>
        <begin position="181"/>
        <end position="206"/>
    </location>
</feature>
<name>A0ABQ4MNG5_9BACL</name>
<dbReference type="SUPFAM" id="SSF161098">
    <property type="entry name" value="MetI-like"/>
    <property type="match status" value="1"/>
</dbReference>
<feature type="transmembrane region" description="Helical" evidence="7">
    <location>
        <begin position="7"/>
        <end position="29"/>
    </location>
</feature>
<keyword evidence="3" id="KW-1003">Cell membrane</keyword>
<evidence type="ECO:0000256" key="4">
    <source>
        <dbReference type="ARBA" id="ARBA00022692"/>
    </source>
</evidence>
<keyword evidence="4 7" id="KW-0812">Transmembrane</keyword>
<keyword evidence="5 7" id="KW-1133">Transmembrane helix</keyword>
<evidence type="ECO:0000259" key="8">
    <source>
        <dbReference type="PROSITE" id="PS50928"/>
    </source>
</evidence>
<dbReference type="PANTHER" id="PTHR43744:SF8">
    <property type="entry name" value="SN-GLYCEROL-3-PHOSPHATE TRANSPORT SYSTEM PERMEASE PROTEIN UGPE"/>
    <property type="match status" value="1"/>
</dbReference>
<dbReference type="Gene3D" id="1.10.3720.10">
    <property type="entry name" value="MetI-like"/>
    <property type="match status" value="1"/>
</dbReference>
<reference evidence="9 10" key="1">
    <citation type="submission" date="2021-03" db="EMBL/GenBank/DDBJ databases">
        <title>Antimicrobial resistance genes in bacteria isolated from Japanese honey, and their potential for conferring macrolide and lincosamide resistance in the American foulbrood pathogen Paenibacillus larvae.</title>
        <authorList>
            <person name="Okamoto M."/>
            <person name="Kumagai M."/>
            <person name="Kanamori H."/>
            <person name="Takamatsu D."/>
        </authorList>
    </citation>
    <scope>NUCLEOTIDE SEQUENCE [LARGE SCALE GENOMIC DNA]</scope>
    <source>
        <strain evidence="9 10">J15TS10</strain>
    </source>
</reference>
<protein>
    <submittedName>
        <fullName evidence="9">Transporter</fullName>
    </submittedName>
</protein>
<keyword evidence="10" id="KW-1185">Reference proteome</keyword>
<feature type="transmembrane region" description="Helical" evidence="7">
    <location>
        <begin position="107"/>
        <end position="128"/>
    </location>
</feature>
<evidence type="ECO:0000313" key="9">
    <source>
        <dbReference type="EMBL" id="GIP57541.1"/>
    </source>
</evidence>
<evidence type="ECO:0000256" key="6">
    <source>
        <dbReference type="ARBA" id="ARBA00023136"/>
    </source>
</evidence>
<evidence type="ECO:0000256" key="2">
    <source>
        <dbReference type="ARBA" id="ARBA00022448"/>
    </source>
</evidence>
<accession>A0ABQ4MNG5</accession>
<dbReference type="Pfam" id="PF00528">
    <property type="entry name" value="BPD_transp_1"/>
    <property type="match status" value="1"/>
</dbReference>
<proteinExistence type="inferred from homology"/>
<evidence type="ECO:0000256" key="1">
    <source>
        <dbReference type="ARBA" id="ARBA00004651"/>
    </source>
</evidence>
<evidence type="ECO:0000256" key="3">
    <source>
        <dbReference type="ARBA" id="ARBA00022475"/>
    </source>
</evidence>
<keyword evidence="6 7" id="KW-0472">Membrane</keyword>
<gene>
    <name evidence="9" type="ORF">J15TS10_13550</name>
</gene>
<dbReference type="PANTHER" id="PTHR43744">
    <property type="entry name" value="ABC TRANSPORTER PERMEASE PROTEIN MG189-RELATED-RELATED"/>
    <property type="match status" value="1"/>
</dbReference>
<dbReference type="CDD" id="cd06261">
    <property type="entry name" value="TM_PBP2"/>
    <property type="match status" value="1"/>
</dbReference>
<feature type="transmembrane region" description="Helical" evidence="7">
    <location>
        <begin position="75"/>
        <end position="95"/>
    </location>
</feature>
<evidence type="ECO:0000256" key="5">
    <source>
        <dbReference type="ARBA" id="ARBA00022989"/>
    </source>
</evidence>
<feature type="transmembrane region" description="Helical" evidence="7">
    <location>
        <begin position="239"/>
        <end position="260"/>
    </location>
</feature>
<dbReference type="InterPro" id="IPR035906">
    <property type="entry name" value="MetI-like_sf"/>
</dbReference>
<dbReference type="InterPro" id="IPR000515">
    <property type="entry name" value="MetI-like"/>
</dbReference>
<keyword evidence="2 7" id="KW-0813">Transport</keyword>